<dbReference type="Gene3D" id="2.40.50.1020">
    <property type="entry name" value="LytTr DNA-binding domain"/>
    <property type="match status" value="1"/>
</dbReference>
<proteinExistence type="predicted"/>
<evidence type="ECO:0000313" key="5">
    <source>
        <dbReference type="Proteomes" id="UP000251993"/>
    </source>
</evidence>
<keyword evidence="4" id="KW-0238">DNA-binding</keyword>
<dbReference type="Pfam" id="PF04397">
    <property type="entry name" value="LytTR"/>
    <property type="match status" value="1"/>
</dbReference>
<dbReference type="InterPro" id="IPR011006">
    <property type="entry name" value="CheY-like_superfamily"/>
</dbReference>
<dbReference type="InterPro" id="IPR046947">
    <property type="entry name" value="LytR-like"/>
</dbReference>
<organism evidence="4 5">
    <name type="scientific">Runella rosea</name>
    <dbReference type="NCBI Taxonomy" id="2259595"/>
    <lineage>
        <taxon>Bacteria</taxon>
        <taxon>Pseudomonadati</taxon>
        <taxon>Bacteroidota</taxon>
        <taxon>Cytophagia</taxon>
        <taxon>Cytophagales</taxon>
        <taxon>Spirosomataceae</taxon>
        <taxon>Runella</taxon>
    </lineage>
</organism>
<accession>A0A344TEY2</accession>
<dbReference type="InterPro" id="IPR007492">
    <property type="entry name" value="LytTR_DNA-bd_dom"/>
</dbReference>
<dbReference type="Pfam" id="PF00072">
    <property type="entry name" value="Response_reg"/>
    <property type="match status" value="1"/>
</dbReference>
<protein>
    <submittedName>
        <fullName evidence="4">DNA-binding response regulator</fullName>
    </submittedName>
</protein>
<gene>
    <name evidence="4" type="ORF">DR864_05360</name>
</gene>
<dbReference type="SMART" id="SM00448">
    <property type="entry name" value="REC"/>
    <property type="match status" value="1"/>
</dbReference>
<dbReference type="PANTHER" id="PTHR37299">
    <property type="entry name" value="TRANSCRIPTIONAL REGULATOR-RELATED"/>
    <property type="match status" value="1"/>
</dbReference>
<dbReference type="InterPro" id="IPR001789">
    <property type="entry name" value="Sig_transdc_resp-reg_receiver"/>
</dbReference>
<dbReference type="Gene3D" id="3.40.50.2300">
    <property type="match status" value="1"/>
</dbReference>
<dbReference type="SUPFAM" id="SSF52172">
    <property type="entry name" value="CheY-like"/>
    <property type="match status" value="1"/>
</dbReference>
<dbReference type="PROSITE" id="PS50930">
    <property type="entry name" value="HTH_LYTTR"/>
    <property type="match status" value="1"/>
</dbReference>
<dbReference type="EMBL" id="CP030850">
    <property type="protein sequence ID" value="AXE17203.1"/>
    <property type="molecule type" value="Genomic_DNA"/>
</dbReference>
<dbReference type="AlphaFoldDB" id="A0A344TEY2"/>
<feature type="modified residue" description="4-aspartylphosphate" evidence="1">
    <location>
        <position position="55"/>
    </location>
</feature>
<reference evidence="4 5" key="1">
    <citation type="submission" date="2018-07" db="EMBL/GenBank/DDBJ databases">
        <title>Genome sequencing of Runella.</title>
        <authorList>
            <person name="Baek M.-G."/>
            <person name="Yi H."/>
        </authorList>
    </citation>
    <scope>NUCLEOTIDE SEQUENCE [LARGE SCALE GENOMIC DNA]</scope>
    <source>
        <strain evidence="4 5">HYN0085</strain>
    </source>
</reference>
<dbReference type="GO" id="GO:0003677">
    <property type="term" value="F:DNA binding"/>
    <property type="evidence" value="ECO:0007669"/>
    <property type="project" value="UniProtKB-KW"/>
</dbReference>
<sequence>MNILIVEDEELTARKLQRLVLEVEPTAVILAILTSIEDTIAWLQGHSAPDLILLDIELADGQSFEIFNHVTVQSPVIFTTAYDEFALKAFKVNSIDYLLKPIKAEELTRALNKLSYLKETFLKEPSEIQRSIKKLLSNMTPTPAPVYRERFLIKQGQKMFSLTTKEIAYFYTRNKMSFAKSFDGRDYLVDYTLDEIFGELNPRHFFRLNRQIIASANAIEKVHLYFNSKLKIQLTPAFDEEAIVGREKASDFKTWLGE</sequence>
<evidence type="ECO:0000259" key="2">
    <source>
        <dbReference type="PROSITE" id="PS50110"/>
    </source>
</evidence>
<dbReference type="SMART" id="SM00850">
    <property type="entry name" value="LytTR"/>
    <property type="match status" value="1"/>
</dbReference>
<evidence type="ECO:0000259" key="3">
    <source>
        <dbReference type="PROSITE" id="PS50930"/>
    </source>
</evidence>
<evidence type="ECO:0000256" key="1">
    <source>
        <dbReference type="PROSITE-ProRule" id="PRU00169"/>
    </source>
</evidence>
<dbReference type="Proteomes" id="UP000251993">
    <property type="component" value="Chromosome"/>
</dbReference>
<keyword evidence="5" id="KW-1185">Reference proteome</keyword>
<keyword evidence="1" id="KW-0597">Phosphoprotein</keyword>
<dbReference type="RefSeq" id="WP_114065989.1">
    <property type="nucleotide sequence ID" value="NZ_CP030850.1"/>
</dbReference>
<feature type="domain" description="HTH LytTR-type" evidence="3">
    <location>
        <begin position="151"/>
        <end position="258"/>
    </location>
</feature>
<dbReference type="KEGG" id="run:DR864_05360"/>
<feature type="domain" description="Response regulatory" evidence="2">
    <location>
        <begin position="2"/>
        <end position="115"/>
    </location>
</feature>
<dbReference type="PANTHER" id="PTHR37299:SF1">
    <property type="entry name" value="STAGE 0 SPORULATION PROTEIN A HOMOLOG"/>
    <property type="match status" value="1"/>
</dbReference>
<dbReference type="GO" id="GO:0000156">
    <property type="term" value="F:phosphorelay response regulator activity"/>
    <property type="evidence" value="ECO:0007669"/>
    <property type="project" value="InterPro"/>
</dbReference>
<dbReference type="PROSITE" id="PS50110">
    <property type="entry name" value="RESPONSE_REGULATORY"/>
    <property type="match status" value="1"/>
</dbReference>
<dbReference type="OrthoDB" id="646623at2"/>
<evidence type="ECO:0000313" key="4">
    <source>
        <dbReference type="EMBL" id="AXE17203.1"/>
    </source>
</evidence>
<dbReference type="FunFam" id="3.40.50.2300:FF:000361">
    <property type="entry name" value="Two-component system response regulator"/>
    <property type="match status" value="1"/>
</dbReference>
<name>A0A344TEY2_9BACT</name>